<gene>
    <name evidence="5" type="ORF">B0I35DRAFT_257249</name>
</gene>
<proteinExistence type="inferred from homology"/>
<sequence length="212" mass="22033">MSLVNIASEAQWQSLLSDTSVVIADFYADWCGPCKMIAPHFERLAKEHSSPKKVAFAKVNVDQQSGISRANGVSAMPTFMIFHKGTCVETIKGANPPALASAISKAVQLADGGKASDLFKTPGRTLGGPGGAGSRASGGGLNFSGLLNALIIIVGLYLASLFSVDPYKAAEASSFNVHRPKDPPKPTGSANANGARPSQRSAFKTLADLGEE</sequence>
<dbReference type="InterPro" id="IPR036249">
    <property type="entry name" value="Thioredoxin-like_sf"/>
</dbReference>
<comment type="caution">
    <text evidence="5">The sequence shown here is derived from an EMBL/GenBank/DDBJ whole genome shotgun (WGS) entry which is preliminary data.</text>
</comment>
<dbReference type="OrthoDB" id="2121326at2759"/>
<dbReference type="Gene3D" id="3.40.30.10">
    <property type="entry name" value="Glutaredoxin"/>
    <property type="match status" value="1"/>
</dbReference>
<dbReference type="PROSITE" id="PS00194">
    <property type="entry name" value="THIOREDOXIN_1"/>
    <property type="match status" value="1"/>
</dbReference>
<evidence type="ECO:0000256" key="1">
    <source>
        <dbReference type="ARBA" id="ARBA00008987"/>
    </source>
</evidence>
<dbReference type="PANTHER" id="PTHR46115">
    <property type="entry name" value="THIOREDOXIN-LIKE PROTEIN 1"/>
    <property type="match status" value="1"/>
</dbReference>
<evidence type="ECO:0000313" key="5">
    <source>
        <dbReference type="EMBL" id="KAH7316552.1"/>
    </source>
</evidence>
<dbReference type="SUPFAM" id="SSF52833">
    <property type="entry name" value="Thioredoxin-like"/>
    <property type="match status" value="1"/>
</dbReference>
<dbReference type="Proteomes" id="UP000813444">
    <property type="component" value="Unassembled WGS sequence"/>
</dbReference>
<protein>
    <submittedName>
        <fullName evidence="5">Thioredoxin</fullName>
    </submittedName>
</protein>
<name>A0A8K0SK14_9HYPO</name>
<organism evidence="5 6">
    <name type="scientific">Stachybotrys elegans</name>
    <dbReference type="NCBI Taxonomy" id="80388"/>
    <lineage>
        <taxon>Eukaryota</taxon>
        <taxon>Fungi</taxon>
        <taxon>Dikarya</taxon>
        <taxon>Ascomycota</taxon>
        <taxon>Pezizomycotina</taxon>
        <taxon>Sordariomycetes</taxon>
        <taxon>Hypocreomycetidae</taxon>
        <taxon>Hypocreales</taxon>
        <taxon>Stachybotryaceae</taxon>
        <taxon>Stachybotrys</taxon>
    </lineage>
</organism>
<dbReference type="InterPro" id="IPR017937">
    <property type="entry name" value="Thioredoxin_CS"/>
</dbReference>
<keyword evidence="2" id="KW-1015">Disulfide bond</keyword>
<keyword evidence="6" id="KW-1185">Reference proteome</keyword>
<dbReference type="InterPro" id="IPR013766">
    <property type="entry name" value="Thioredoxin_domain"/>
</dbReference>
<feature type="compositionally biased region" description="Polar residues" evidence="3">
    <location>
        <begin position="188"/>
        <end position="202"/>
    </location>
</feature>
<dbReference type="EMBL" id="JAGPNK010000008">
    <property type="protein sequence ID" value="KAH7316552.1"/>
    <property type="molecule type" value="Genomic_DNA"/>
</dbReference>
<evidence type="ECO:0000313" key="6">
    <source>
        <dbReference type="Proteomes" id="UP000813444"/>
    </source>
</evidence>
<comment type="similarity">
    <text evidence="1">Belongs to the thioredoxin family.</text>
</comment>
<feature type="region of interest" description="Disordered" evidence="3">
    <location>
        <begin position="174"/>
        <end position="212"/>
    </location>
</feature>
<evidence type="ECO:0000256" key="2">
    <source>
        <dbReference type="ARBA" id="ARBA00023157"/>
    </source>
</evidence>
<evidence type="ECO:0000256" key="3">
    <source>
        <dbReference type="SAM" id="MobiDB-lite"/>
    </source>
</evidence>
<evidence type="ECO:0000259" key="4">
    <source>
        <dbReference type="PROSITE" id="PS51352"/>
    </source>
</evidence>
<dbReference type="CDD" id="cd02947">
    <property type="entry name" value="TRX_family"/>
    <property type="match status" value="1"/>
</dbReference>
<reference evidence="5" key="1">
    <citation type="journal article" date="2021" name="Nat. Commun.">
        <title>Genetic determinants of endophytism in the Arabidopsis root mycobiome.</title>
        <authorList>
            <person name="Mesny F."/>
            <person name="Miyauchi S."/>
            <person name="Thiergart T."/>
            <person name="Pickel B."/>
            <person name="Atanasova L."/>
            <person name="Karlsson M."/>
            <person name="Huettel B."/>
            <person name="Barry K.W."/>
            <person name="Haridas S."/>
            <person name="Chen C."/>
            <person name="Bauer D."/>
            <person name="Andreopoulos W."/>
            <person name="Pangilinan J."/>
            <person name="LaButti K."/>
            <person name="Riley R."/>
            <person name="Lipzen A."/>
            <person name="Clum A."/>
            <person name="Drula E."/>
            <person name="Henrissat B."/>
            <person name="Kohler A."/>
            <person name="Grigoriev I.V."/>
            <person name="Martin F.M."/>
            <person name="Hacquard S."/>
        </authorList>
    </citation>
    <scope>NUCLEOTIDE SEQUENCE</scope>
    <source>
        <strain evidence="5">MPI-CAGE-CH-0235</strain>
    </source>
</reference>
<dbReference type="AlphaFoldDB" id="A0A8K0SK14"/>
<dbReference type="Pfam" id="PF00085">
    <property type="entry name" value="Thioredoxin"/>
    <property type="match status" value="1"/>
</dbReference>
<dbReference type="PRINTS" id="PR00421">
    <property type="entry name" value="THIOREDOXIN"/>
</dbReference>
<feature type="domain" description="Thioredoxin" evidence="4">
    <location>
        <begin position="1"/>
        <end position="108"/>
    </location>
</feature>
<dbReference type="PROSITE" id="PS51352">
    <property type="entry name" value="THIOREDOXIN_2"/>
    <property type="match status" value="1"/>
</dbReference>
<accession>A0A8K0SK14</accession>